<feature type="domain" description="Plastocyanin-like" evidence="16">
    <location>
        <begin position="429"/>
        <end position="555"/>
    </location>
</feature>
<dbReference type="Proteomes" id="UP000289738">
    <property type="component" value="Chromosome B09"/>
</dbReference>
<dbReference type="PROSITE" id="PS00080">
    <property type="entry name" value="MULTICOPPER_OXIDASE2"/>
    <property type="match status" value="2"/>
</dbReference>
<keyword evidence="9 13" id="KW-0560">Oxidoreductase</keyword>
<dbReference type="EMBL" id="SDMP01000019">
    <property type="protein sequence ID" value="RYQ92996.1"/>
    <property type="molecule type" value="Genomic_DNA"/>
</dbReference>
<evidence type="ECO:0000256" key="13">
    <source>
        <dbReference type="RuleBase" id="RU361119"/>
    </source>
</evidence>
<dbReference type="PANTHER" id="PTHR11709">
    <property type="entry name" value="MULTI-COPPER OXIDASE"/>
    <property type="match status" value="1"/>
</dbReference>
<organism evidence="18 19">
    <name type="scientific">Arachis hypogaea</name>
    <name type="common">Peanut</name>
    <dbReference type="NCBI Taxonomy" id="3818"/>
    <lineage>
        <taxon>Eukaryota</taxon>
        <taxon>Viridiplantae</taxon>
        <taxon>Streptophyta</taxon>
        <taxon>Embryophyta</taxon>
        <taxon>Tracheophyta</taxon>
        <taxon>Spermatophyta</taxon>
        <taxon>Magnoliopsida</taxon>
        <taxon>eudicotyledons</taxon>
        <taxon>Gunneridae</taxon>
        <taxon>Pentapetalae</taxon>
        <taxon>rosids</taxon>
        <taxon>fabids</taxon>
        <taxon>Fabales</taxon>
        <taxon>Fabaceae</taxon>
        <taxon>Papilionoideae</taxon>
        <taxon>50 kb inversion clade</taxon>
        <taxon>dalbergioids sensu lato</taxon>
        <taxon>Dalbergieae</taxon>
        <taxon>Pterocarpus clade</taxon>
        <taxon>Arachis</taxon>
    </lineage>
</organism>
<feature type="signal peptide" evidence="13">
    <location>
        <begin position="1"/>
        <end position="27"/>
    </location>
</feature>
<evidence type="ECO:0000259" key="17">
    <source>
        <dbReference type="Pfam" id="PF07732"/>
    </source>
</evidence>
<keyword evidence="10 13" id="KW-0186">Copper</keyword>
<accession>A0A444XU73</accession>
<dbReference type="InterPro" id="IPR034285">
    <property type="entry name" value="CuRO_2_LCC"/>
</dbReference>
<keyword evidence="7 13" id="KW-0479">Metal-binding</keyword>
<dbReference type="InterPro" id="IPR001117">
    <property type="entry name" value="Cu-oxidase_2nd"/>
</dbReference>
<reference evidence="18 19" key="1">
    <citation type="submission" date="2019-01" db="EMBL/GenBank/DDBJ databases">
        <title>Sequencing of cultivated peanut Arachis hypogaea provides insights into genome evolution and oil improvement.</title>
        <authorList>
            <person name="Chen X."/>
        </authorList>
    </citation>
    <scope>NUCLEOTIDE SEQUENCE [LARGE SCALE GENOMIC DNA]</scope>
    <source>
        <strain evidence="19">cv. Fuhuasheng</strain>
        <tissue evidence="18">Leaves</tissue>
    </source>
</reference>
<keyword evidence="13" id="KW-0732">Signal</keyword>
<dbReference type="InterPro" id="IPR011707">
    <property type="entry name" value="Cu-oxidase-like_N"/>
</dbReference>
<dbReference type="InterPro" id="IPR002355">
    <property type="entry name" value="Cu_oxidase_Cu_BS"/>
</dbReference>
<keyword evidence="19" id="KW-1185">Reference proteome</keyword>
<feature type="domain" description="Plastocyanin-like" evidence="16">
    <location>
        <begin position="1031"/>
        <end position="1165"/>
    </location>
</feature>
<dbReference type="FunFam" id="2.60.40.420:FF:000049">
    <property type="entry name" value="Laccase"/>
    <property type="match status" value="1"/>
</dbReference>
<dbReference type="CDD" id="cd13897">
    <property type="entry name" value="CuRO_3_LCC_plant"/>
    <property type="match status" value="2"/>
</dbReference>
<evidence type="ECO:0000256" key="11">
    <source>
        <dbReference type="ARBA" id="ARBA00023180"/>
    </source>
</evidence>
<evidence type="ECO:0000256" key="4">
    <source>
        <dbReference type="ARBA" id="ARBA00012297"/>
    </source>
</evidence>
<evidence type="ECO:0000256" key="10">
    <source>
        <dbReference type="ARBA" id="ARBA00023008"/>
    </source>
</evidence>
<dbReference type="STRING" id="3818.A0A444XU73"/>
<dbReference type="InterPro" id="IPR017761">
    <property type="entry name" value="Laccase"/>
</dbReference>
<dbReference type="CDD" id="cd13875">
    <property type="entry name" value="CuRO_2_LCC_plant"/>
    <property type="match status" value="2"/>
</dbReference>
<name>A0A444XU73_ARAHY</name>
<dbReference type="GO" id="GO:0046274">
    <property type="term" value="P:lignin catabolic process"/>
    <property type="evidence" value="ECO:0007669"/>
    <property type="project" value="UniProtKB-KW"/>
</dbReference>
<comment type="subcellular location">
    <subcellularLocation>
        <location evidence="2 13">Secreted</location>
        <location evidence="2 13">Extracellular space</location>
        <location evidence="2 13">Apoplast</location>
    </subcellularLocation>
</comment>
<comment type="caution">
    <text evidence="18">The sequence shown here is derived from an EMBL/GenBank/DDBJ whole genome shotgun (WGS) entry which is preliminary data.</text>
</comment>
<evidence type="ECO:0000256" key="1">
    <source>
        <dbReference type="ARBA" id="ARBA00000349"/>
    </source>
</evidence>
<sequence>MKMLLLGTKKMFLQILWCFSLISLSSQTRSHYNFVVREARYTRLCSTKSILTVNGKFPGPAIKVYKGDTIYVNVHNRGKNNITIHWHGVKQPRNPWTDGPEYITQCPIQPGRSFRQKIVFSTEEGTLWWHAHSDWSRATVHGPIYIYPKKNSSGYPFPKPQYEVPIILGEWWKSDLNKVFTQFIKSGGAPNNSDAVTINGQPGDLYNCSQSGTFKLNVEHGKTYHLRIINAAMNLILFFSVSKHNLTLFAHDAMYTKELTTSYICIAPGQTMDVLLHANQNPNNKYYMAARAYSTGVGVPFDNSTTTAIIQYNNNNENSTPSFPFLPSPNDTKSAFAFIRSIRGYPEENPFTCPLNIKTHIVTTISVNTFPCPRGRSPSSCQAPNSTIFAASMNNISFVTPRTDILEAYYYHINGVYRKGFPSFPPYVFNFTGDFLPLELNIPKRGTKVKVLKYGSTVEVVFQGTNLVAGIDHPMHIHGFSFHVIGYGFGNFNRSRDPKNYNLVDPPLQNTVIVPIKGWAAIRFRATNPGVWLMHCHLDRHLSWGMETVFIVKNGKASNETLPPPPPDMPPWSVKRKTGKERQNNTLEMKTIRGRTLICVSSIKHFVIIDKRFSMKILTSLGILLFLNVILVTCQAMRHHKFVVRDASFTKLCSTKNILTVNGEFPGPTLYVTKGESIIVDVYNRANYNITIHWHGVNQPRYPWSDGPEFITQCPIQPGGLFSQKVIFSEEEGTLWWHAHSDWSRATVHGAIVIKPKPGNTYPFPKPHKEVPIVLGEWWKEDIVQVFNNFETGGGDPVVSDAYTINGQPGDLYNCSNKETFKVNVEHGKTYLLRMVHAGMQDLLFFGIAKHQLTVVGSDGSYVKPFKVDYITISPGQTMDVLLEANQPLDRYYMAAKVYSSASNVAFDNTTTTAILQYKKGKHIIPSFSSRTPHMPSLPSSNDTNASINMISQMRSLADEAHPIDVPLNITTNLFYTVSVNTLPCSTCEGSHIPGNRLAASVNNISFQLPSGNNILNAYYNHLQGVYTQDFPDVPPELFDFTSSNLSTFLRTPSVDTEVKVLEYGSTVELVLQGTNLLAGTEHPMHLHGHSFYVVGWGFGNFDKDKDPLTYNLVDPPYQNTVAIPKNGWVTIRFKTQNPGVWFMHCHLERHLSWGMAMTFIVKNGKNPEEKMLPPPRDMPHC</sequence>
<dbReference type="CDD" id="cd13849">
    <property type="entry name" value="CuRO_1_LCC_plant"/>
    <property type="match status" value="2"/>
</dbReference>
<keyword evidence="12 13" id="KW-0439">Lignin degradation</keyword>
<evidence type="ECO:0000256" key="12">
    <source>
        <dbReference type="ARBA" id="ARBA00023185"/>
    </source>
</evidence>
<feature type="chain" id="PRO_5018813925" description="Laccase" evidence="13">
    <location>
        <begin position="28"/>
        <end position="1182"/>
    </location>
</feature>
<keyword evidence="11" id="KW-0325">Glycoprotein</keyword>
<evidence type="ECO:0000256" key="3">
    <source>
        <dbReference type="ARBA" id="ARBA00010609"/>
    </source>
</evidence>
<dbReference type="InterPro" id="IPR034289">
    <property type="entry name" value="CuRO_3_LCC"/>
</dbReference>
<evidence type="ECO:0000256" key="2">
    <source>
        <dbReference type="ARBA" id="ARBA00004271"/>
    </source>
</evidence>
<evidence type="ECO:0000256" key="8">
    <source>
        <dbReference type="ARBA" id="ARBA00022737"/>
    </source>
</evidence>
<dbReference type="AlphaFoldDB" id="A0A444XU73"/>
<gene>
    <name evidence="18" type="ORF">Ahy_B09g099251</name>
</gene>
<dbReference type="Pfam" id="PF07731">
    <property type="entry name" value="Cu-oxidase_2"/>
    <property type="match status" value="2"/>
</dbReference>
<dbReference type="Gene3D" id="2.60.40.420">
    <property type="entry name" value="Cupredoxins - blue copper proteins"/>
    <property type="match status" value="6"/>
</dbReference>
<dbReference type="PROSITE" id="PS00079">
    <property type="entry name" value="MULTICOPPER_OXIDASE1"/>
    <property type="match status" value="2"/>
</dbReference>
<dbReference type="NCBIfam" id="TIGR03389">
    <property type="entry name" value="laccase"/>
    <property type="match status" value="2"/>
</dbReference>
<evidence type="ECO:0000259" key="15">
    <source>
        <dbReference type="Pfam" id="PF00394"/>
    </source>
</evidence>
<dbReference type="InterPro" id="IPR008972">
    <property type="entry name" value="Cupredoxin"/>
</dbReference>
<feature type="domain" description="Plastocyanin-like" evidence="17">
    <location>
        <begin position="36"/>
        <end position="150"/>
    </location>
</feature>
<evidence type="ECO:0000313" key="18">
    <source>
        <dbReference type="EMBL" id="RYQ92996.1"/>
    </source>
</evidence>
<keyword evidence="6 13" id="KW-0964">Secreted</keyword>
<evidence type="ECO:0000256" key="14">
    <source>
        <dbReference type="SAM" id="MobiDB-lite"/>
    </source>
</evidence>
<proteinExistence type="inferred from homology"/>
<dbReference type="InterPro" id="IPR034288">
    <property type="entry name" value="CuRO_1_LCC"/>
</dbReference>
<feature type="domain" description="Plastocyanin-like" evidence="15">
    <location>
        <begin position="163"/>
        <end position="315"/>
    </location>
</feature>
<dbReference type="GO" id="GO:0048046">
    <property type="term" value="C:apoplast"/>
    <property type="evidence" value="ECO:0007669"/>
    <property type="project" value="UniProtKB-SubCell"/>
</dbReference>
<dbReference type="Pfam" id="PF00394">
    <property type="entry name" value="Cu-oxidase"/>
    <property type="match status" value="2"/>
</dbReference>
<evidence type="ECO:0000313" key="19">
    <source>
        <dbReference type="Proteomes" id="UP000289738"/>
    </source>
</evidence>
<protein>
    <recommendedName>
        <fullName evidence="4 13">Laccase</fullName>
        <ecNumber evidence="4 13">1.10.3.2</ecNumber>
    </recommendedName>
    <alternativeName>
        <fullName evidence="13">Benzenediol:oxygen oxidoreductase</fullName>
    </alternativeName>
    <alternativeName>
        <fullName evidence="13">Diphenol oxidase</fullName>
    </alternativeName>
    <alternativeName>
        <fullName evidence="13">Urishiol oxidase</fullName>
    </alternativeName>
</protein>
<keyword evidence="8 13" id="KW-0677">Repeat</keyword>
<comment type="cofactor">
    <cofactor evidence="13">
        <name>Cu cation</name>
        <dbReference type="ChEBI" id="CHEBI:23378"/>
    </cofactor>
    <text evidence="13">Binds 4 Cu cations per monomer.</text>
</comment>
<feature type="domain" description="Plastocyanin-like" evidence="15">
    <location>
        <begin position="770"/>
        <end position="920"/>
    </location>
</feature>
<dbReference type="InterPro" id="IPR011706">
    <property type="entry name" value="Cu-oxidase_C"/>
</dbReference>
<comment type="catalytic activity">
    <reaction evidence="1 13">
        <text>4 hydroquinone + O2 = 4 benzosemiquinone + 2 H2O</text>
        <dbReference type="Rhea" id="RHEA:11276"/>
        <dbReference type="ChEBI" id="CHEBI:15377"/>
        <dbReference type="ChEBI" id="CHEBI:15379"/>
        <dbReference type="ChEBI" id="CHEBI:17594"/>
        <dbReference type="ChEBI" id="CHEBI:17977"/>
        <dbReference type="EC" id="1.10.3.2"/>
    </reaction>
</comment>
<dbReference type="GO" id="GO:0005507">
    <property type="term" value="F:copper ion binding"/>
    <property type="evidence" value="ECO:0007669"/>
    <property type="project" value="InterPro"/>
</dbReference>
<comment type="function">
    <text evidence="13">Lignin degradation and detoxification of lignin-derived products.</text>
</comment>
<dbReference type="EC" id="1.10.3.2" evidence="4 13"/>
<comment type="similarity">
    <text evidence="3 13">Belongs to the multicopper oxidase family.</text>
</comment>
<evidence type="ECO:0000259" key="16">
    <source>
        <dbReference type="Pfam" id="PF07731"/>
    </source>
</evidence>
<keyword evidence="5 13" id="KW-0052">Apoplast</keyword>
<evidence type="ECO:0000256" key="7">
    <source>
        <dbReference type="ARBA" id="ARBA00022723"/>
    </source>
</evidence>
<feature type="region of interest" description="Disordered" evidence="14">
    <location>
        <begin position="558"/>
        <end position="581"/>
    </location>
</feature>
<dbReference type="PANTHER" id="PTHR11709:SF487">
    <property type="entry name" value="LACCASE"/>
    <property type="match status" value="1"/>
</dbReference>
<evidence type="ECO:0000256" key="5">
    <source>
        <dbReference type="ARBA" id="ARBA00022523"/>
    </source>
</evidence>
<evidence type="ECO:0000256" key="9">
    <source>
        <dbReference type="ARBA" id="ARBA00023002"/>
    </source>
</evidence>
<dbReference type="GO" id="GO:0052716">
    <property type="term" value="F:hydroquinone:oxygen oxidoreductase activity"/>
    <property type="evidence" value="ECO:0007669"/>
    <property type="project" value="UniProtKB-EC"/>
</dbReference>
<feature type="domain" description="Plastocyanin-like" evidence="17">
    <location>
        <begin position="646"/>
        <end position="757"/>
    </location>
</feature>
<dbReference type="SUPFAM" id="SSF49503">
    <property type="entry name" value="Cupredoxins"/>
    <property type="match status" value="6"/>
</dbReference>
<evidence type="ECO:0000256" key="6">
    <source>
        <dbReference type="ARBA" id="ARBA00022525"/>
    </source>
</evidence>
<dbReference type="Pfam" id="PF07732">
    <property type="entry name" value="Cu-oxidase_3"/>
    <property type="match status" value="2"/>
</dbReference>
<dbReference type="InterPro" id="IPR033138">
    <property type="entry name" value="Cu_oxidase_CS"/>
</dbReference>
<dbReference type="InterPro" id="IPR045087">
    <property type="entry name" value="Cu-oxidase_fam"/>
</dbReference>